<reference evidence="2" key="1">
    <citation type="journal article" date="2023" name="bioRxiv">
        <title>Scaffold-level genome assemblies of two parasitoid biocontrol wasps reveal the parthenogenesis mechanism and an associated novel virus.</title>
        <authorList>
            <person name="Inwood S."/>
            <person name="Skelly J."/>
            <person name="Guhlin J."/>
            <person name="Harrop T."/>
            <person name="Goldson S."/>
            <person name="Dearden P."/>
        </authorList>
    </citation>
    <scope>NUCLEOTIDE SEQUENCE</scope>
    <source>
        <strain evidence="2">Lincoln</strain>
        <tissue evidence="2">Whole body</tissue>
    </source>
</reference>
<dbReference type="InterPro" id="IPR005055">
    <property type="entry name" value="A10/PebIII"/>
</dbReference>
<sequence>MKIQLIVFLALLGVALSFDHNAIANINPVQLKALIDRQKGCIIYDGPCDAMGKMMKNHLPIMLRNCNIYGCSPATPQPIVEFFNKIQSVAPQEWQAVVQKYAH</sequence>
<evidence type="ECO:0000256" key="1">
    <source>
        <dbReference type="SAM" id="SignalP"/>
    </source>
</evidence>
<dbReference type="InterPro" id="IPR036682">
    <property type="entry name" value="OS_D_A10/PebIII_sf"/>
</dbReference>
<name>A0AA39G6K5_MICHY</name>
<comment type="caution">
    <text evidence="2">The sequence shown here is derived from an EMBL/GenBank/DDBJ whole genome shotgun (WGS) entry which is preliminary data.</text>
</comment>
<proteinExistence type="predicted"/>
<gene>
    <name evidence="2" type="ORF">PV327_000143</name>
</gene>
<feature type="signal peptide" evidence="1">
    <location>
        <begin position="1"/>
        <end position="17"/>
    </location>
</feature>
<dbReference type="SUPFAM" id="SSF100910">
    <property type="entry name" value="Chemosensory protein Csp2"/>
    <property type="match status" value="1"/>
</dbReference>
<dbReference type="AlphaFoldDB" id="A0AA39G6K5"/>
<dbReference type="Gene3D" id="1.10.2080.10">
    <property type="entry name" value="Insect odorant-binding protein A10/Ejaculatory bulb-specific protein 3"/>
    <property type="match status" value="1"/>
</dbReference>
<evidence type="ECO:0000313" key="3">
    <source>
        <dbReference type="Proteomes" id="UP001168972"/>
    </source>
</evidence>
<protein>
    <submittedName>
        <fullName evidence="2">Uncharacterized protein</fullName>
    </submittedName>
</protein>
<keyword evidence="1" id="KW-0732">Signal</keyword>
<dbReference type="Pfam" id="PF03392">
    <property type="entry name" value="OS-D"/>
    <property type="match status" value="1"/>
</dbReference>
<feature type="chain" id="PRO_5041463726" evidence="1">
    <location>
        <begin position="18"/>
        <end position="103"/>
    </location>
</feature>
<organism evidence="2 3">
    <name type="scientific">Microctonus hyperodae</name>
    <name type="common">Parasitoid wasp</name>
    <dbReference type="NCBI Taxonomy" id="165561"/>
    <lineage>
        <taxon>Eukaryota</taxon>
        <taxon>Metazoa</taxon>
        <taxon>Ecdysozoa</taxon>
        <taxon>Arthropoda</taxon>
        <taxon>Hexapoda</taxon>
        <taxon>Insecta</taxon>
        <taxon>Pterygota</taxon>
        <taxon>Neoptera</taxon>
        <taxon>Endopterygota</taxon>
        <taxon>Hymenoptera</taxon>
        <taxon>Apocrita</taxon>
        <taxon>Ichneumonoidea</taxon>
        <taxon>Braconidae</taxon>
        <taxon>Euphorinae</taxon>
        <taxon>Microctonus</taxon>
    </lineage>
</organism>
<accession>A0AA39G6K5</accession>
<evidence type="ECO:0000313" key="2">
    <source>
        <dbReference type="EMBL" id="KAK0181966.1"/>
    </source>
</evidence>
<keyword evidence="3" id="KW-1185">Reference proteome</keyword>
<dbReference type="Proteomes" id="UP001168972">
    <property type="component" value="Unassembled WGS sequence"/>
</dbReference>
<dbReference type="EMBL" id="JAQQBR010000001">
    <property type="protein sequence ID" value="KAK0181966.1"/>
    <property type="molecule type" value="Genomic_DNA"/>
</dbReference>
<reference evidence="2" key="2">
    <citation type="submission" date="2023-03" db="EMBL/GenBank/DDBJ databases">
        <authorList>
            <person name="Inwood S.N."/>
            <person name="Skelly J.G."/>
            <person name="Guhlin J."/>
            <person name="Harrop T.W.R."/>
            <person name="Goldson S.G."/>
            <person name="Dearden P.K."/>
        </authorList>
    </citation>
    <scope>NUCLEOTIDE SEQUENCE</scope>
    <source>
        <strain evidence="2">Lincoln</strain>
        <tissue evidence="2">Whole body</tissue>
    </source>
</reference>